<organism evidence="2 3">
    <name type="scientific">Avrilella dinanensis</name>
    <dbReference type="NCBI Taxonomy" id="2008672"/>
    <lineage>
        <taxon>Bacteria</taxon>
        <taxon>Pseudomonadati</taxon>
        <taxon>Bacteroidota</taxon>
        <taxon>Flavobacteriia</taxon>
        <taxon>Flavobacteriales</taxon>
        <taxon>Flavobacteriaceae</taxon>
        <taxon>Avrilella</taxon>
    </lineage>
</organism>
<gene>
    <name evidence="2" type="ORF">CDL10_04795</name>
</gene>
<reference evidence="2 3" key="1">
    <citation type="submission" date="2017-06" db="EMBL/GenBank/DDBJ databases">
        <title>Description of Avrilella dinanensis gen. nov. sp. nov.</title>
        <authorList>
            <person name="Leyer C."/>
            <person name="Sassi M."/>
            <person name="Minet J."/>
            <person name="Kayal S."/>
            <person name="Cattoir V."/>
        </authorList>
    </citation>
    <scope>NUCLEOTIDE SEQUENCE [LARGE SCALE GENOMIC DNA]</scope>
    <source>
        <strain evidence="2 3">UR159</strain>
    </source>
</reference>
<name>A0A2M9R4Y2_9FLAO</name>
<dbReference type="AlphaFoldDB" id="A0A2M9R4Y2"/>
<dbReference type="Proteomes" id="UP000231960">
    <property type="component" value="Unassembled WGS sequence"/>
</dbReference>
<dbReference type="SUPFAM" id="SSF141571">
    <property type="entry name" value="Pentapeptide repeat-like"/>
    <property type="match status" value="1"/>
</dbReference>
<dbReference type="EMBL" id="NIPO01000001">
    <property type="protein sequence ID" value="PJR03918.1"/>
    <property type="molecule type" value="Genomic_DNA"/>
</dbReference>
<comment type="caution">
    <text evidence="2">The sequence shown here is derived from an EMBL/GenBank/DDBJ whole genome shotgun (WGS) entry which is preliminary data.</text>
</comment>
<keyword evidence="1" id="KW-1133">Transmembrane helix</keyword>
<evidence type="ECO:0000313" key="3">
    <source>
        <dbReference type="Proteomes" id="UP000231960"/>
    </source>
</evidence>
<keyword evidence="1" id="KW-0472">Membrane</keyword>
<evidence type="ECO:0000256" key="1">
    <source>
        <dbReference type="SAM" id="Phobius"/>
    </source>
</evidence>
<dbReference type="Gene3D" id="2.160.20.80">
    <property type="entry name" value="E3 ubiquitin-protein ligase SopA"/>
    <property type="match status" value="1"/>
</dbReference>
<keyword evidence="1" id="KW-0812">Transmembrane</keyword>
<evidence type="ECO:0008006" key="4">
    <source>
        <dbReference type="Google" id="ProtNLM"/>
    </source>
</evidence>
<evidence type="ECO:0000313" key="2">
    <source>
        <dbReference type="EMBL" id="PJR03918.1"/>
    </source>
</evidence>
<sequence length="435" mass="50653">MKNNKKYIFYILVLCISIYVFYSFFSRIKFFFEETALWLFPSNEDRNGEFLKIVLSVIGGAGVLYSLHLAYKRLLLTNKGLELQSEAINKQSEQLDLSRKGQVDERFKNAVEHLGSDKEPIILGGVVELHQIAKEEKDKYSAVVFNILTSYLRSVLKVSIPREDDFSTTIPQTIIDFLFKNEGIDLYKNLKPNLSFCNLNSLDINGSNFTSGNFSFSIMPMHINDVSFEDVKFGRTQFTNGRLNNVNFRSADFHDNLFNFCELNNIDFYGAKFYSQFFINTKFCDCKFSDMNFYNSKFLLCHFENSNFIKSELLNTHFLGSNFVSSNFSNNEITNVDYIGSGFLDTSFESRFFKCNFSGIQLKYNFDYIQVKDIEKNIDKPINKTGIRELPLNSFLDCYWETLTYKDYKGIENECETIVSKWEEKYKKDESGNEK</sequence>
<proteinExistence type="predicted"/>
<keyword evidence="3" id="KW-1185">Reference proteome</keyword>
<accession>A0A2M9R4Y2</accession>
<protein>
    <recommendedName>
        <fullName evidence="4">Pentapeptide repeat-containing protein</fullName>
    </recommendedName>
</protein>
<dbReference type="OrthoDB" id="1450779at2"/>
<dbReference type="RefSeq" id="WP_100677484.1">
    <property type="nucleotide sequence ID" value="NZ_NIPO01000001.1"/>
</dbReference>
<feature type="transmembrane region" description="Helical" evidence="1">
    <location>
        <begin position="7"/>
        <end position="30"/>
    </location>
</feature>